<reference evidence="4 5" key="3">
    <citation type="submission" date="2020-02" db="EMBL/GenBank/DDBJ databases">
        <title>Sequencing the genomes of 1000 actinobacteria strains.</title>
        <authorList>
            <person name="Klenk H.-P."/>
        </authorList>
    </citation>
    <scope>NUCLEOTIDE SEQUENCE [LARGE SCALE GENOMIC DNA]</scope>
    <source>
        <strain evidence="4 5">DSM 45201</strain>
    </source>
</reference>
<dbReference type="InterPro" id="IPR019060">
    <property type="entry name" value="DUF2382"/>
</dbReference>
<protein>
    <submittedName>
        <fullName evidence="4">Stress response protein YsnF</fullName>
    </submittedName>
</protein>
<organism evidence="4 5">
    <name type="scientific">Modestobacter marinus</name>
    <dbReference type="NCBI Taxonomy" id="477641"/>
    <lineage>
        <taxon>Bacteria</taxon>
        <taxon>Bacillati</taxon>
        <taxon>Actinomycetota</taxon>
        <taxon>Actinomycetes</taxon>
        <taxon>Geodermatophilales</taxon>
        <taxon>Geodermatophilaceae</taxon>
        <taxon>Modestobacter</taxon>
    </lineage>
</organism>
<reference evidence="3" key="4">
    <citation type="submission" date="2024-05" db="EMBL/GenBank/DDBJ databases">
        <authorList>
            <person name="Sun Q."/>
            <person name="Zhou Y."/>
        </authorList>
    </citation>
    <scope>NUCLEOTIDE SEQUENCE</scope>
    <source>
        <strain evidence="3">CGMCC 4.5581</strain>
    </source>
</reference>
<accession>A0A846LHR9</accession>
<dbReference type="GO" id="GO:0019684">
    <property type="term" value="P:photosynthesis, light reaction"/>
    <property type="evidence" value="ECO:0007669"/>
    <property type="project" value="InterPro"/>
</dbReference>
<evidence type="ECO:0000313" key="4">
    <source>
        <dbReference type="EMBL" id="NIH67196.1"/>
    </source>
</evidence>
<evidence type="ECO:0000259" key="2">
    <source>
        <dbReference type="Pfam" id="PF09557"/>
    </source>
</evidence>
<reference evidence="6" key="2">
    <citation type="journal article" date="2019" name="Int. J. Syst. Evol. Microbiol.">
        <title>The Global Catalogue of Microorganisms (GCM) 10K type strain sequencing project: providing services to taxonomists for standard genome sequencing and annotation.</title>
        <authorList>
            <consortium name="The Broad Institute Genomics Platform"/>
            <consortium name="The Broad Institute Genome Sequencing Center for Infectious Disease"/>
            <person name="Wu L."/>
            <person name="Ma J."/>
        </authorList>
    </citation>
    <scope>NUCLEOTIDE SEQUENCE [LARGE SCALE GENOMIC DNA]</scope>
    <source>
        <strain evidence="6">CGMCC 4.5581</strain>
    </source>
</reference>
<dbReference type="Gene3D" id="3.90.50.10">
    <property type="entry name" value="Photosynthetic Reaction Center, subunit H, domain 2"/>
    <property type="match status" value="1"/>
</dbReference>
<keyword evidence="6" id="KW-1185">Reference proteome</keyword>
<evidence type="ECO:0000313" key="6">
    <source>
        <dbReference type="Proteomes" id="UP000648663"/>
    </source>
</evidence>
<proteinExistence type="predicted"/>
<feature type="compositionally biased region" description="Basic and acidic residues" evidence="1">
    <location>
        <begin position="182"/>
        <end position="191"/>
    </location>
</feature>
<feature type="region of interest" description="Disordered" evidence="1">
    <location>
        <begin position="233"/>
        <end position="259"/>
    </location>
</feature>
<dbReference type="Pfam" id="PF09557">
    <property type="entry name" value="DUF2382"/>
    <property type="match status" value="1"/>
</dbReference>
<reference evidence="3" key="1">
    <citation type="journal article" date="2014" name="Int. J. Syst. Evol. Microbiol.">
        <title>Complete genome of a new Firmicutes species belonging to the dominant human colonic microbiota ('Ruminococcus bicirculans') reveals two chromosomes and a selective capacity to utilize plant glucans.</title>
        <authorList>
            <consortium name="NISC Comparative Sequencing Program"/>
            <person name="Wegmann U."/>
            <person name="Louis P."/>
            <person name="Goesmann A."/>
            <person name="Henrissat B."/>
            <person name="Duncan S.H."/>
            <person name="Flint H.J."/>
        </authorList>
    </citation>
    <scope>NUCLEOTIDE SEQUENCE</scope>
    <source>
        <strain evidence="3">CGMCC 4.5581</strain>
    </source>
</reference>
<dbReference type="Proteomes" id="UP000648663">
    <property type="component" value="Unassembled WGS sequence"/>
</dbReference>
<dbReference type="AlphaFoldDB" id="A0A846LHR9"/>
<evidence type="ECO:0000313" key="3">
    <source>
        <dbReference type="EMBL" id="GGL52815.1"/>
    </source>
</evidence>
<dbReference type="GO" id="GO:0030077">
    <property type="term" value="C:plasma membrane light-harvesting complex"/>
    <property type="evidence" value="ECO:0007669"/>
    <property type="project" value="InterPro"/>
</dbReference>
<comment type="caution">
    <text evidence="4">The sequence shown here is derived from an EMBL/GenBank/DDBJ whole genome shotgun (WGS) entry which is preliminary data.</text>
</comment>
<gene>
    <name evidence="4" type="ORF">FB380_001642</name>
    <name evidence="3" type="ORF">GCM10011589_06160</name>
</gene>
<dbReference type="SUPFAM" id="SSF50346">
    <property type="entry name" value="PRC-barrel domain"/>
    <property type="match status" value="1"/>
</dbReference>
<dbReference type="InterPro" id="IPR014747">
    <property type="entry name" value="Bac_photo_RC_H_C"/>
</dbReference>
<dbReference type="Proteomes" id="UP000552836">
    <property type="component" value="Unassembled WGS sequence"/>
</dbReference>
<feature type="domain" description="DUF2382" evidence="2">
    <location>
        <begin position="137"/>
        <end position="250"/>
    </location>
</feature>
<dbReference type="RefSeq" id="WP_166754658.1">
    <property type="nucleotide sequence ID" value="NZ_BAABJU010000001.1"/>
</dbReference>
<feature type="region of interest" description="Disordered" evidence="1">
    <location>
        <begin position="182"/>
        <end position="207"/>
    </location>
</feature>
<dbReference type="InterPro" id="IPR011033">
    <property type="entry name" value="PRC_barrel-like_sf"/>
</dbReference>
<evidence type="ECO:0000256" key="1">
    <source>
        <dbReference type="SAM" id="MobiDB-lite"/>
    </source>
</evidence>
<dbReference type="EMBL" id="JAAMPA010000001">
    <property type="protein sequence ID" value="NIH67196.1"/>
    <property type="molecule type" value="Genomic_DNA"/>
</dbReference>
<sequence>MASDPTPPSVIGATAHDRDGKPLGTITAVYLDDVTQQPTWVGLTPGTHAAPDTDEVPLIAPVTGSEFGDDRVQLAVDSAAVHSAPRATRPDHLSPEEEAALLEHYRRPAAGLVRDDATTVRGGGAAGPVRGGDGTVTLAEEQLDVTTVVEPWTRAVLRIEEVSEEVLVPVTITRQRARIEHLPLAHGDREPGTAATGERQPSRSTGWVTLYAEEPRVSLERVPAERVRLSTTWETEESQVTEQVRHEEVDLTTTDTLRD</sequence>
<dbReference type="EMBL" id="BMMI01000001">
    <property type="protein sequence ID" value="GGL52815.1"/>
    <property type="molecule type" value="Genomic_DNA"/>
</dbReference>
<evidence type="ECO:0000313" key="5">
    <source>
        <dbReference type="Proteomes" id="UP000552836"/>
    </source>
</evidence>
<name>A0A846LHR9_9ACTN</name>